<keyword evidence="2" id="KW-1133">Transmembrane helix</keyword>
<protein>
    <submittedName>
        <fullName evidence="3">Uncharacterized protein</fullName>
    </submittedName>
</protein>
<evidence type="ECO:0000256" key="1">
    <source>
        <dbReference type="SAM" id="MobiDB-lite"/>
    </source>
</evidence>
<evidence type="ECO:0000313" key="4">
    <source>
        <dbReference type="Proteomes" id="UP000000753"/>
    </source>
</evidence>
<feature type="transmembrane region" description="Helical" evidence="2">
    <location>
        <begin position="43"/>
        <end position="60"/>
    </location>
</feature>
<keyword evidence="2" id="KW-0812">Transmembrane</keyword>
<feature type="compositionally biased region" description="Polar residues" evidence="1">
    <location>
        <begin position="73"/>
        <end position="102"/>
    </location>
</feature>
<keyword evidence="2" id="KW-0472">Membrane</keyword>
<organism evidence="3 4">
    <name type="scientific">Shewanella piezotolerans (strain WP3 / JCM 13877)</name>
    <dbReference type="NCBI Taxonomy" id="225849"/>
    <lineage>
        <taxon>Bacteria</taxon>
        <taxon>Pseudomonadati</taxon>
        <taxon>Pseudomonadota</taxon>
        <taxon>Gammaproteobacteria</taxon>
        <taxon>Alteromonadales</taxon>
        <taxon>Shewanellaceae</taxon>
        <taxon>Shewanella</taxon>
    </lineage>
</organism>
<evidence type="ECO:0000256" key="2">
    <source>
        <dbReference type="SAM" id="Phobius"/>
    </source>
</evidence>
<sequence length="112" mass="12791">MIYNQFQNSSMQNRFSGSRGWLAFVIGLAFMTLALVALPFLLLFGAITFITLSLFGRVYLKRQLARFQKQQAGQTFQRESDQQTDAFSNTVFKDSPPQSARTGRTFEHNPNE</sequence>
<proteinExistence type="predicted"/>
<dbReference type="Proteomes" id="UP000000753">
    <property type="component" value="Chromosome"/>
</dbReference>
<dbReference type="AlphaFoldDB" id="B8CUT7"/>
<dbReference type="EMBL" id="CP000472">
    <property type="protein sequence ID" value="ACJ31413.1"/>
    <property type="molecule type" value="Genomic_DNA"/>
</dbReference>
<gene>
    <name evidence="3" type="ordered locus">swp_4784</name>
</gene>
<dbReference type="RefSeq" id="WP_020914743.1">
    <property type="nucleotide sequence ID" value="NC_011566.1"/>
</dbReference>
<dbReference type="HOGENOM" id="CLU_169028_0_0_6"/>
<dbReference type="eggNOG" id="ENOG5031E7Y">
    <property type="taxonomic scope" value="Bacteria"/>
</dbReference>
<evidence type="ECO:0000313" key="3">
    <source>
        <dbReference type="EMBL" id="ACJ31413.1"/>
    </source>
</evidence>
<reference evidence="3 4" key="1">
    <citation type="journal article" date="2008" name="PLoS ONE">
        <title>Environmental adaptation: genomic analysis of the piezotolerant and psychrotolerant deep-sea iron reducing bacterium Shewanella piezotolerans WP3.</title>
        <authorList>
            <person name="Wang F."/>
            <person name="Wang J."/>
            <person name="Jian H."/>
            <person name="Zhang B."/>
            <person name="Li S."/>
            <person name="Wang F."/>
            <person name="Zeng X."/>
            <person name="Gao L."/>
            <person name="Bartlett D.H."/>
            <person name="Yu J."/>
            <person name="Hu S."/>
            <person name="Xiao X."/>
        </authorList>
    </citation>
    <scope>NUCLEOTIDE SEQUENCE [LARGE SCALE GENOMIC DNA]</scope>
    <source>
        <strain evidence="4">WP3 / JCM 13877</strain>
    </source>
</reference>
<feature type="region of interest" description="Disordered" evidence="1">
    <location>
        <begin position="73"/>
        <end position="112"/>
    </location>
</feature>
<keyword evidence="4" id="KW-1185">Reference proteome</keyword>
<name>B8CUT7_SHEPW</name>
<accession>B8CUT7</accession>
<dbReference type="OrthoDB" id="6267525at2"/>
<dbReference type="KEGG" id="swp:swp_4784"/>
<feature type="transmembrane region" description="Helical" evidence="2">
    <location>
        <begin position="20"/>
        <end position="37"/>
    </location>
</feature>